<dbReference type="GO" id="GO:0001733">
    <property type="term" value="F:galactosylceramide sulfotransferase activity"/>
    <property type="evidence" value="ECO:0007669"/>
    <property type="project" value="InterPro"/>
</dbReference>
<name>A0A1B6KH19_9HEMI</name>
<evidence type="ECO:0000256" key="6">
    <source>
        <dbReference type="ARBA" id="ARBA00022989"/>
    </source>
</evidence>
<evidence type="ECO:0000256" key="9">
    <source>
        <dbReference type="ARBA" id="ARBA00023180"/>
    </source>
</evidence>
<dbReference type="Pfam" id="PF06990">
    <property type="entry name" value="Gal-3-0_sulfotr"/>
    <property type="match status" value="1"/>
</dbReference>
<evidence type="ECO:0000256" key="10">
    <source>
        <dbReference type="SAM" id="Phobius"/>
    </source>
</evidence>
<evidence type="ECO:0000256" key="1">
    <source>
        <dbReference type="ARBA" id="ARBA00004323"/>
    </source>
</evidence>
<evidence type="ECO:0000313" key="11">
    <source>
        <dbReference type="EMBL" id="JAT10741.1"/>
    </source>
</evidence>
<dbReference type="SUPFAM" id="SSF52540">
    <property type="entry name" value="P-loop containing nucleoside triphosphate hydrolases"/>
    <property type="match status" value="1"/>
</dbReference>
<organism evidence="11">
    <name type="scientific">Graphocephala atropunctata</name>
    <dbReference type="NCBI Taxonomy" id="36148"/>
    <lineage>
        <taxon>Eukaryota</taxon>
        <taxon>Metazoa</taxon>
        <taxon>Ecdysozoa</taxon>
        <taxon>Arthropoda</taxon>
        <taxon>Hexapoda</taxon>
        <taxon>Insecta</taxon>
        <taxon>Pterygota</taxon>
        <taxon>Neoptera</taxon>
        <taxon>Paraneoptera</taxon>
        <taxon>Hemiptera</taxon>
        <taxon>Auchenorrhyncha</taxon>
        <taxon>Membracoidea</taxon>
        <taxon>Cicadellidae</taxon>
        <taxon>Cicadellinae</taxon>
        <taxon>Cicadellini</taxon>
        <taxon>Graphocephala</taxon>
    </lineage>
</organism>
<sequence length="397" mass="45965">GEGRAADKVVMRQVVIRHPVVAGLLALVLTLYSLHVLLVSENVEAKVDFEGNLPGSEGRELLATERKQRTNIFFLKAHKCASSTVQNILMRFGLERGLSFVLPVANNYIGNPDPFSPDMIDDTLALPSGKYHIFTHHSRYSRESAVEVMFEDSAFVTILRHPVEVYESIYSYYNFQKMFNISFSELLNNPEKVSKINRRYFNRVGFNQMSFDLGFLVEDFSSEPKVLEFVEKIDTEFHLVMMSEWMEASLVLLADLMNWPLDNVVSLKLNSRPPDSIYLMSPSERETVLSWNTVDYTLYTHFLNKFRKRIRKYGEDRMKEDIERLLTLNAKLHFRCVKSLNNKGFGHTQAYKLRDEADRLCYYAARGELAFTEDLRKIQRHTVKVLKKLESLLSETA</sequence>
<dbReference type="PANTHER" id="PTHR14647:SF87">
    <property type="entry name" value="PUTATIVE-RELATED"/>
    <property type="match status" value="1"/>
</dbReference>
<evidence type="ECO:0000256" key="2">
    <source>
        <dbReference type="ARBA" id="ARBA00008124"/>
    </source>
</evidence>
<keyword evidence="8 10" id="KW-0472">Membrane</keyword>
<dbReference type="Gene3D" id="3.40.50.300">
    <property type="entry name" value="P-loop containing nucleotide triphosphate hydrolases"/>
    <property type="match status" value="1"/>
</dbReference>
<keyword evidence="6 10" id="KW-1133">Transmembrane helix</keyword>
<proteinExistence type="inferred from homology"/>
<protein>
    <recommendedName>
        <fullName evidence="12">Galactose-3-O-sulfotransferase</fullName>
    </recommendedName>
</protein>
<feature type="non-terminal residue" evidence="11">
    <location>
        <position position="1"/>
    </location>
</feature>
<keyword evidence="5" id="KW-0735">Signal-anchor</keyword>
<evidence type="ECO:0000256" key="8">
    <source>
        <dbReference type="ARBA" id="ARBA00023136"/>
    </source>
</evidence>
<evidence type="ECO:0000256" key="5">
    <source>
        <dbReference type="ARBA" id="ARBA00022968"/>
    </source>
</evidence>
<keyword evidence="3" id="KW-0808">Transferase</keyword>
<evidence type="ECO:0000256" key="7">
    <source>
        <dbReference type="ARBA" id="ARBA00023034"/>
    </source>
</evidence>
<evidence type="ECO:0000256" key="3">
    <source>
        <dbReference type="ARBA" id="ARBA00022679"/>
    </source>
</evidence>
<dbReference type="EMBL" id="GEBQ01029236">
    <property type="protein sequence ID" value="JAT10741.1"/>
    <property type="molecule type" value="Transcribed_RNA"/>
</dbReference>
<dbReference type="PANTHER" id="PTHR14647">
    <property type="entry name" value="GALACTOSE-3-O-SULFOTRANSFERASE"/>
    <property type="match status" value="1"/>
</dbReference>
<evidence type="ECO:0008006" key="12">
    <source>
        <dbReference type="Google" id="ProtNLM"/>
    </source>
</evidence>
<gene>
    <name evidence="11" type="ORF">g.22006</name>
</gene>
<reference evidence="11" key="1">
    <citation type="submission" date="2015-11" db="EMBL/GenBank/DDBJ databases">
        <title>De novo transcriptome assembly of four potential Pierce s Disease insect vectors from Arizona vineyards.</title>
        <authorList>
            <person name="Tassone E.E."/>
        </authorList>
    </citation>
    <scope>NUCLEOTIDE SEQUENCE</scope>
</reference>
<dbReference type="InterPro" id="IPR027417">
    <property type="entry name" value="P-loop_NTPase"/>
</dbReference>
<dbReference type="GO" id="GO:0000139">
    <property type="term" value="C:Golgi membrane"/>
    <property type="evidence" value="ECO:0007669"/>
    <property type="project" value="UniProtKB-SubCell"/>
</dbReference>
<evidence type="ECO:0000256" key="4">
    <source>
        <dbReference type="ARBA" id="ARBA00022692"/>
    </source>
</evidence>
<keyword evidence="4 10" id="KW-0812">Transmembrane</keyword>
<dbReference type="GO" id="GO:0009247">
    <property type="term" value="P:glycolipid biosynthetic process"/>
    <property type="evidence" value="ECO:0007669"/>
    <property type="project" value="InterPro"/>
</dbReference>
<keyword evidence="9" id="KW-0325">Glycoprotein</keyword>
<keyword evidence="7" id="KW-0333">Golgi apparatus</keyword>
<accession>A0A1B6KH19</accession>
<comment type="subcellular location">
    <subcellularLocation>
        <location evidence="1">Golgi apparatus membrane</location>
        <topology evidence="1">Single-pass type II membrane protein</topology>
    </subcellularLocation>
</comment>
<dbReference type="AlphaFoldDB" id="A0A1B6KH19"/>
<dbReference type="InterPro" id="IPR009729">
    <property type="entry name" value="Gal-3-0_sulfotransfrase"/>
</dbReference>
<comment type="similarity">
    <text evidence="2">Belongs to the galactose-3-O-sulfotransferase family.</text>
</comment>
<feature type="transmembrane region" description="Helical" evidence="10">
    <location>
        <begin position="20"/>
        <end position="38"/>
    </location>
</feature>